<reference evidence="6 7" key="1">
    <citation type="submission" date="2018-07" db="EMBL/GenBank/DDBJ databases">
        <title>Genome sequences of six Lactobacillus spp. isolated from bumble bee guts.</title>
        <authorList>
            <person name="Motta E.V.S."/>
            <person name="Moran N.A."/>
        </authorList>
    </citation>
    <scope>NUCLEOTIDE SEQUENCE [LARGE SCALE GENOMIC DNA]</scope>
    <source>
        <strain evidence="6 7">BI-1.1</strain>
    </source>
</reference>
<dbReference type="SUPFAM" id="SSF51445">
    <property type="entry name" value="(Trans)glycosidases"/>
    <property type="match status" value="1"/>
</dbReference>
<dbReference type="EMBL" id="QOCR01000001">
    <property type="protein sequence ID" value="RHW52226.1"/>
    <property type="molecule type" value="Genomic_DNA"/>
</dbReference>
<dbReference type="InterPro" id="IPR011013">
    <property type="entry name" value="Gal_mutarotase_sf_dom"/>
</dbReference>
<dbReference type="Gene3D" id="3.20.20.80">
    <property type="entry name" value="Glycosidases"/>
    <property type="match status" value="1"/>
</dbReference>
<dbReference type="InterPro" id="IPR033403">
    <property type="entry name" value="DUF5110"/>
</dbReference>
<dbReference type="InterPro" id="IPR000322">
    <property type="entry name" value="Glyco_hydro_31_TIM"/>
</dbReference>
<feature type="domain" description="DUF5110" evidence="4">
    <location>
        <begin position="716"/>
        <end position="781"/>
    </location>
</feature>
<dbReference type="Gene3D" id="2.60.40.1760">
    <property type="entry name" value="glycosyl hydrolase (family 31)"/>
    <property type="match status" value="1"/>
</dbReference>
<keyword evidence="2" id="KW-0378">Hydrolase</keyword>
<feature type="domain" description="Glycosyl hydrolase family 31 C-terminal" evidence="5">
    <location>
        <begin position="599"/>
        <end position="696"/>
    </location>
</feature>
<dbReference type="AlphaFoldDB" id="A0A417ZK33"/>
<name>A0A417ZK33_9LACO</name>
<dbReference type="OrthoDB" id="176168at2"/>
<comment type="similarity">
    <text evidence="1 2">Belongs to the glycosyl hydrolase 31 family.</text>
</comment>
<evidence type="ECO:0000313" key="7">
    <source>
        <dbReference type="Proteomes" id="UP000284109"/>
    </source>
</evidence>
<dbReference type="PANTHER" id="PTHR22762:SF166">
    <property type="entry name" value="ALPHA-GLUCOSIDASE"/>
    <property type="match status" value="1"/>
</dbReference>
<evidence type="ECO:0000259" key="5">
    <source>
        <dbReference type="Pfam" id="PF21365"/>
    </source>
</evidence>
<dbReference type="Gene3D" id="2.60.40.1180">
    <property type="entry name" value="Golgi alpha-mannosidase II"/>
    <property type="match status" value="2"/>
</dbReference>
<accession>A0A417ZK33</accession>
<evidence type="ECO:0000313" key="6">
    <source>
        <dbReference type="EMBL" id="RHW52226.1"/>
    </source>
</evidence>
<dbReference type="CDD" id="cd14752">
    <property type="entry name" value="GH31_N"/>
    <property type="match status" value="1"/>
</dbReference>
<dbReference type="GO" id="GO:0004553">
    <property type="term" value="F:hydrolase activity, hydrolyzing O-glycosyl compounds"/>
    <property type="evidence" value="ECO:0007669"/>
    <property type="project" value="InterPro"/>
</dbReference>
<dbReference type="InterPro" id="IPR017853">
    <property type="entry name" value="GH"/>
</dbReference>
<sequence length="848" mass="95648">MKKLNNQKNLQHSFTIKLANGVQERITFTAANIVHIVGYQGSYPKSQPTTMKSQQVNTGGDPTIATGKINKKRALPFVEKTTLIPFTISVKKNYYLLQTAQIILKIDTYNGQISCYERHAEKPLFTQVLPVFKNGRVSTTLKNINPTARYFGGGMQNGHYDHTGKIIKIENTNDWLDRGVTSPAPFIWSNSGFGIVNNTYGQGNYDCQNPQQINFNFQDYKADNYYLIGFKPEKILQAYFKLTGKPLLLPKFAWYPAHLNAYNRDTWIQVTADSAGARLFEDGKYYKEYQPINPKSFNVQRPGKITLNNQQFVPAVQGNGDVTFEKDKSNNLQAVKESLNGEQNNYHFSARQIIDRYQQADMPLGWFLPNDGYGAGYGQTADLKQNIANLAEFSQYAASHGIKTGLWTQENLLPQNPAHPRADERDFPQEVAQAQVAAIKTDVAWVGDGYQAGIGALHDASFYMRKYGHNQRPFAVTVDGWAGTQKYAAVWTGDQAGGTWENIGYQIPTYLSSSLSGLANVGGDIDGIYGGGKPIIQTRDLQWKSFTPLQLNMDGWGSENKTPFTFGQPYTAINRFYLKLKSQLLPYFYSAAYQNTFHGQPLLAPVVYDRNLQLTKIPDLDHEFLVGEHILVAPIYQDAKMDAQGQDFRDGIYLPGKNDTWIDYFTGEEYRGYQVLNNFFVPLWKTPIFIKKGAIIPENNPNNNPTEIDTQTQMISIYPANRETTTLIYDDDGFSEAYLQGKSVQTLVKCKQDLHKIIVEVGMTEGDYQGFESQKQTVIKVKTNHSPQQVLVNGQVLAATSYEFQAQHQLPYLSQIEGLKHVTNGSWLTIKIPMHDVTKQELKIEIDS</sequence>
<dbReference type="GO" id="GO:0005975">
    <property type="term" value="P:carbohydrate metabolic process"/>
    <property type="evidence" value="ECO:0007669"/>
    <property type="project" value="InterPro"/>
</dbReference>
<dbReference type="Proteomes" id="UP000284109">
    <property type="component" value="Unassembled WGS sequence"/>
</dbReference>
<feature type="domain" description="Glycoside hydrolase family 31 TIM barrel" evidence="3">
    <location>
        <begin position="458"/>
        <end position="591"/>
    </location>
</feature>
<comment type="caution">
    <text evidence="6">The sequence shown here is derived from an EMBL/GenBank/DDBJ whole genome shotgun (WGS) entry which is preliminary data.</text>
</comment>
<dbReference type="Pfam" id="PF17137">
    <property type="entry name" value="DUF5110"/>
    <property type="match status" value="1"/>
</dbReference>
<keyword evidence="2" id="KW-0326">Glycosidase</keyword>
<dbReference type="GO" id="GO:0030246">
    <property type="term" value="F:carbohydrate binding"/>
    <property type="evidence" value="ECO:0007669"/>
    <property type="project" value="InterPro"/>
</dbReference>
<evidence type="ECO:0000256" key="1">
    <source>
        <dbReference type="ARBA" id="ARBA00007806"/>
    </source>
</evidence>
<dbReference type="PANTHER" id="PTHR22762">
    <property type="entry name" value="ALPHA-GLUCOSIDASE"/>
    <property type="match status" value="1"/>
</dbReference>
<gene>
    <name evidence="6" type="ORF">DS831_02550</name>
</gene>
<evidence type="ECO:0000259" key="3">
    <source>
        <dbReference type="Pfam" id="PF01055"/>
    </source>
</evidence>
<protein>
    <submittedName>
        <fullName evidence="6">Uncharacterized protein</fullName>
    </submittedName>
</protein>
<dbReference type="Pfam" id="PF01055">
    <property type="entry name" value="Glyco_hydro_31_2nd"/>
    <property type="match status" value="1"/>
</dbReference>
<dbReference type="Pfam" id="PF21365">
    <property type="entry name" value="Glyco_hydro_31_3rd"/>
    <property type="match status" value="1"/>
</dbReference>
<evidence type="ECO:0000256" key="2">
    <source>
        <dbReference type="RuleBase" id="RU361185"/>
    </source>
</evidence>
<keyword evidence="7" id="KW-1185">Reference proteome</keyword>
<proteinExistence type="inferred from homology"/>
<dbReference type="InterPro" id="IPR048395">
    <property type="entry name" value="Glyco_hydro_31_C"/>
</dbReference>
<dbReference type="SUPFAM" id="SSF74650">
    <property type="entry name" value="Galactose mutarotase-like"/>
    <property type="match status" value="1"/>
</dbReference>
<dbReference type="InterPro" id="IPR013780">
    <property type="entry name" value="Glyco_hydro_b"/>
</dbReference>
<dbReference type="SUPFAM" id="SSF51011">
    <property type="entry name" value="Glycosyl hydrolase domain"/>
    <property type="match status" value="1"/>
</dbReference>
<organism evidence="6 7">
    <name type="scientific">Bombilactobacillus bombi</name>
    <dbReference type="NCBI Taxonomy" id="1303590"/>
    <lineage>
        <taxon>Bacteria</taxon>
        <taxon>Bacillati</taxon>
        <taxon>Bacillota</taxon>
        <taxon>Bacilli</taxon>
        <taxon>Lactobacillales</taxon>
        <taxon>Lactobacillaceae</taxon>
        <taxon>Bombilactobacillus</taxon>
    </lineage>
</organism>
<dbReference type="RefSeq" id="WP_118900070.1">
    <property type="nucleotide sequence ID" value="NZ_QOCR01000001.1"/>
</dbReference>
<evidence type="ECO:0000259" key="4">
    <source>
        <dbReference type="Pfam" id="PF17137"/>
    </source>
</evidence>